<keyword evidence="4" id="KW-1185">Reference proteome</keyword>
<gene>
    <name evidence="3" type="ORF">NQ318_012855</name>
</gene>
<dbReference type="Proteomes" id="UP001162162">
    <property type="component" value="Unassembled WGS sequence"/>
</dbReference>
<comment type="caution">
    <text evidence="3">The sequence shown here is derived from an EMBL/GenBank/DDBJ whole genome shotgun (WGS) entry which is preliminary data.</text>
</comment>
<accession>A0AAV8YD67</accession>
<evidence type="ECO:0000256" key="1">
    <source>
        <dbReference type="SAM" id="Coils"/>
    </source>
</evidence>
<reference evidence="3" key="1">
    <citation type="journal article" date="2023" name="Insect Mol. Biol.">
        <title>Genome sequencing provides insights into the evolution of gene families encoding plant cell wall-degrading enzymes in longhorned beetles.</title>
        <authorList>
            <person name="Shin N.R."/>
            <person name="Okamura Y."/>
            <person name="Kirsch R."/>
            <person name="Pauchet Y."/>
        </authorList>
    </citation>
    <scope>NUCLEOTIDE SEQUENCE</scope>
    <source>
        <strain evidence="3">AMC_N1</strain>
    </source>
</reference>
<feature type="region of interest" description="Disordered" evidence="2">
    <location>
        <begin position="1"/>
        <end position="25"/>
    </location>
</feature>
<sequence>MSDKQNSNRQRRAKSEVMHSRTSTSSLRTEFRHRFFDRLRTSRSRSVDRFRQIVEDYGDNIHYKCISDLRKALLQDREATNLLMTDEVNDILNEIERELAQVNLQDEAEQHIRENDRETQDIVDRHLRVCNVCDKLNGEGDVCANCSSVFSSDFI</sequence>
<evidence type="ECO:0000256" key="2">
    <source>
        <dbReference type="SAM" id="MobiDB-lite"/>
    </source>
</evidence>
<dbReference type="AlphaFoldDB" id="A0AAV8YD67"/>
<organism evidence="3 4">
    <name type="scientific">Aromia moschata</name>
    <dbReference type="NCBI Taxonomy" id="1265417"/>
    <lineage>
        <taxon>Eukaryota</taxon>
        <taxon>Metazoa</taxon>
        <taxon>Ecdysozoa</taxon>
        <taxon>Arthropoda</taxon>
        <taxon>Hexapoda</taxon>
        <taxon>Insecta</taxon>
        <taxon>Pterygota</taxon>
        <taxon>Neoptera</taxon>
        <taxon>Endopterygota</taxon>
        <taxon>Coleoptera</taxon>
        <taxon>Polyphaga</taxon>
        <taxon>Cucujiformia</taxon>
        <taxon>Chrysomeloidea</taxon>
        <taxon>Cerambycidae</taxon>
        <taxon>Cerambycinae</taxon>
        <taxon>Callichromatini</taxon>
        <taxon>Aromia</taxon>
    </lineage>
</organism>
<evidence type="ECO:0000313" key="4">
    <source>
        <dbReference type="Proteomes" id="UP001162162"/>
    </source>
</evidence>
<proteinExistence type="predicted"/>
<keyword evidence="1" id="KW-0175">Coiled coil</keyword>
<evidence type="ECO:0000313" key="3">
    <source>
        <dbReference type="EMBL" id="KAJ8949107.1"/>
    </source>
</evidence>
<name>A0AAV8YD67_9CUCU</name>
<dbReference type="EMBL" id="JAPWTK010000123">
    <property type="protein sequence ID" value="KAJ8949107.1"/>
    <property type="molecule type" value="Genomic_DNA"/>
</dbReference>
<feature type="coiled-coil region" evidence="1">
    <location>
        <begin position="85"/>
        <end position="121"/>
    </location>
</feature>
<protein>
    <submittedName>
        <fullName evidence="3">Uncharacterized protein</fullName>
    </submittedName>
</protein>